<comment type="caution">
    <text evidence="2">The sequence shown here is derived from an EMBL/GenBank/DDBJ whole genome shotgun (WGS) entry which is preliminary data.</text>
</comment>
<evidence type="ECO:0000256" key="1">
    <source>
        <dbReference type="SAM" id="SignalP"/>
    </source>
</evidence>
<dbReference type="OrthoDB" id="3003360at2759"/>
<name>A0A9P5PC24_9AGAR</name>
<dbReference type="AlphaFoldDB" id="A0A9P5PC24"/>
<protein>
    <submittedName>
        <fullName evidence="2">Uncharacterized protein</fullName>
    </submittedName>
</protein>
<dbReference type="EMBL" id="JADNRY010000306">
    <property type="protein sequence ID" value="KAF9059365.1"/>
    <property type="molecule type" value="Genomic_DNA"/>
</dbReference>
<reference evidence="2" key="1">
    <citation type="submission" date="2020-11" db="EMBL/GenBank/DDBJ databases">
        <authorList>
            <consortium name="DOE Joint Genome Institute"/>
            <person name="Ahrendt S."/>
            <person name="Riley R."/>
            <person name="Andreopoulos W."/>
            <person name="Labutti K."/>
            <person name="Pangilinan J."/>
            <person name="Ruiz-Duenas F.J."/>
            <person name="Barrasa J.M."/>
            <person name="Sanchez-Garcia M."/>
            <person name="Camarero S."/>
            <person name="Miyauchi S."/>
            <person name="Serrano A."/>
            <person name="Linde D."/>
            <person name="Babiker R."/>
            <person name="Drula E."/>
            <person name="Ayuso-Fernandez I."/>
            <person name="Pacheco R."/>
            <person name="Padilla G."/>
            <person name="Ferreira P."/>
            <person name="Barriuso J."/>
            <person name="Kellner H."/>
            <person name="Castanera R."/>
            <person name="Alfaro M."/>
            <person name="Ramirez L."/>
            <person name="Pisabarro A.G."/>
            <person name="Kuo A."/>
            <person name="Tritt A."/>
            <person name="Lipzen A."/>
            <person name="He G."/>
            <person name="Yan M."/>
            <person name="Ng V."/>
            <person name="Cullen D."/>
            <person name="Martin F."/>
            <person name="Rosso M.-N."/>
            <person name="Henrissat B."/>
            <person name="Hibbett D."/>
            <person name="Martinez A.T."/>
            <person name="Grigoriev I.V."/>
        </authorList>
    </citation>
    <scope>NUCLEOTIDE SEQUENCE</scope>
    <source>
        <strain evidence="2">AH 40177</strain>
    </source>
</reference>
<dbReference type="Proteomes" id="UP000772434">
    <property type="component" value="Unassembled WGS sequence"/>
</dbReference>
<accession>A0A9P5PC24</accession>
<sequence>MSSSRLSCFFHWCRCLICSSSAIAVENSETDLYHVATLVKAFKAGTALDASYDPIWEAVMKTGRSRNALITAMMDNMKLSQFMAANLPKELEFTSDYIKAAAEASSVTEKHLVPPHGTRGFFNDHCYIAQGKWTADVYAYRHAKSDKVTVIILHSGSISTTTGFSLRTEPKALFKAHYPRKYDSRNGGDYNYHIEHAETFNMIGPDGKNAIVFKPSYKETFTGQFMEVRDDPTYLQFDEEKGQIHGMSVLNISAQAGTSINIAFHLVVNQGNRKEDAWNSMDVNV</sequence>
<gene>
    <name evidence="2" type="ORF">BDP27DRAFT_1341601</name>
</gene>
<feature type="signal peptide" evidence="1">
    <location>
        <begin position="1"/>
        <end position="24"/>
    </location>
</feature>
<proteinExistence type="predicted"/>
<organism evidence="2 3">
    <name type="scientific">Rhodocollybia butyracea</name>
    <dbReference type="NCBI Taxonomy" id="206335"/>
    <lineage>
        <taxon>Eukaryota</taxon>
        <taxon>Fungi</taxon>
        <taxon>Dikarya</taxon>
        <taxon>Basidiomycota</taxon>
        <taxon>Agaricomycotina</taxon>
        <taxon>Agaricomycetes</taxon>
        <taxon>Agaricomycetidae</taxon>
        <taxon>Agaricales</taxon>
        <taxon>Marasmiineae</taxon>
        <taxon>Omphalotaceae</taxon>
        <taxon>Rhodocollybia</taxon>
    </lineage>
</organism>
<evidence type="ECO:0000313" key="3">
    <source>
        <dbReference type="Proteomes" id="UP000772434"/>
    </source>
</evidence>
<keyword evidence="1" id="KW-0732">Signal</keyword>
<keyword evidence="3" id="KW-1185">Reference proteome</keyword>
<evidence type="ECO:0000313" key="2">
    <source>
        <dbReference type="EMBL" id="KAF9059365.1"/>
    </source>
</evidence>
<feature type="chain" id="PRO_5040407784" evidence="1">
    <location>
        <begin position="25"/>
        <end position="285"/>
    </location>
</feature>